<keyword evidence="2" id="KW-0677">Repeat</keyword>
<dbReference type="PANTHER" id="PTHR43300:SF6">
    <property type="entry name" value="ACETYLTRANSFERASE YVOF-RELATED"/>
    <property type="match status" value="1"/>
</dbReference>
<dbReference type="STRING" id="45670.SN16_02920"/>
<protein>
    <submittedName>
        <fullName evidence="3">Acetyltransferase</fullName>
    </submittedName>
    <submittedName>
        <fullName evidence="4">Acyltransferase</fullName>
    </submittedName>
</protein>
<comment type="caution">
    <text evidence="3">The sequence shown here is derived from an EMBL/GenBank/DDBJ whole genome shotgun (WGS) entry which is preliminary data.</text>
</comment>
<dbReference type="InterPro" id="IPR011004">
    <property type="entry name" value="Trimer_LpxA-like_sf"/>
</dbReference>
<dbReference type="OrthoDB" id="9801697at2"/>
<dbReference type="GO" id="GO:0016746">
    <property type="term" value="F:acyltransferase activity"/>
    <property type="evidence" value="ECO:0007669"/>
    <property type="project" value="UniProtKB-KW"/>
</dbReference>
<sequence length="162" mass="18285">MRRLKRIKAAGVNPLWNMYQTISRFKVVRNFIVIEIGRYCPSTKWKHRLYNTLLGMKLGDNVSLAFKAMPDLMHPERIHIGKNSIIGYNTVILTHEYLVDEYRIGDVRIGRDTMVGANVTILPGVVIGDHAIIGAGSVVSKDVPDHSICYGNPLIVRSRNNE</sequence>
<evidence type="ECO:0000256" key="1">
    <source>
        <dbReference type="ARBA" id="ARBA00022679"/>
    </source>
</evidence>
<dbReference type="PANTHER" id="PTHR43300">
    <property type="entry name" value="ACETYLTRANSFERASE"/>
    <property type="match status" value="1"/>
</dbReference>
<evidence type="ECO:0000256" key="2">
    <source>
        <dbReference type="ARBA" id="ARBA00022737"/>
    </source>
</evidence>
<dbReference type="Proteomes" id="UP000031546">
    <property type="component" value="Unassembled WGS sequence"/>
</dbReference>
<keyword evidence="1 3" id="KW-0808">Transferase</keyword>
<organism evidence="3 5">
    <name type="scientific">Salinicoccus roseus</name>
    <dbReference type="NCBI Taxonomy" id="45670"/>
    <lineage>
        <taxon>Bacteria</taxon>
        <taxon>Bacillati</taxon>
        <taxon>Bacillota</taxon>
        <taxon>Bacilli</taxon>
        <taxon>Bacillales</taxon>
        <taxon>Staphylococcaceae</taxon>
        <taxon>Salinicoccus</taxon>
    </lineage>
</organism>
<evidence type="ECO:0000313" key="5">
    <source>
        <dbReference type="Proteomes" id="UP000031546"/>
    </source>
</evidence>
<reference evidence="3 5" key="1">
    <citation type="submission" date="2015-01" db="EMBL/GenBank/DDBJ databases">
        <title>Genome sequences of high lactate-tolerant strain Salinicoccus roseus W12 with industrial interest.</title>
        <authorList>
            <person name="Wang H."/>
            <person name="Yu B."/>
        </authorList>
    </citation>
    <scope>NUCLEOTIDE SEQUENCE [LARGE SCALE GENOMIC DNA]</scope>
    <source>
        <strain evidence="3 5">W12</strain>
    </source>
</reference>
<evidence type="ECO:0000313" key="4">
    <source>
        <dbReference type="EMBL" id="MDB0579731.1"/>
    </source>
</evidence>
<gene>
    <name evidence="4" type="ORF">F7P68_0004245</name>
    <name evidence="3" type="ORF">SN16_02920</name>
</gene>
<dbReference type="Proteomes" id="UP000527860">
    <property type="component" value="Unassembled WGS sequence"/>
</dbReference>
<evidence type="ECO:0000313" key="3">
    <source>
        <dbReference type="EMBL" id="KIH71636.1"/>
    </source>
</evidence>
<reference evidence="4" key="2">
    <citation type="submission" date="2020-04" db="EMBL/GenBank/DDBJ databases">
        <authorList>
            <person name="Tanveer F."/>
            <person name="Xie Y."/>
            <person name="Shinwari Z.K."/>
        </authorList>
    </citation>
    <scope>NUCLEOTIDE SEQUENCE</scope>
    <source>
        <strain evidence="4">MOSEL-ME25</strain>
    </source>
</reference>
<evidence type="ECO:0000313" key="6">
    <source>
        <dbReference type="Proteomes" id="UP000527860"/>
    </source>
</evidence>
<dbReference type="Pfam" id="PF00132">
    <property type="entry name" value="Hexapep"/>
    <property type="match status" value="1"/>
</dbReference>
<dbReference type="PROSITE" id="PS00101">
    <property type="entry name" value="HEXAPEP_TRANSFERASES"/>
    <property type="match status" value="1"/>
</dbReference>
<dbReference type="SUPFAM" id="SSF51161">
    <property type="entry name" value="Trimeric LpxA-like enzymes"/>
    <property type="match status" value="1"/>
</dbReference>
<dbReference type="AlphaFoldDB" id="A0A0C2HQ62"/>
<keyword evidence="4" id="KW-0012">Acyltransferase</keyword>
<dbReference type="InterPro" id="IPR018357">
    <property type="entry name" value="Hexapep_transf_CS"/>
</dbReference>
<dbReference type="CDD" id="cd04647">
    <property type="entry name" value="LbH_MAT_like"/>
    <property type="match status" value="1"/>
</dbReference>
<dbReference type="Gene3D" id="2.160.10.10">
    <property type="entry name" value="Hexapeptide repeat proteins"/>
    <property type="match status" value="1"/>
</dbReference>
<proteinExistence type="predicted"/>
<name>A0A0C2HQ62_9STAP</name>
<keyword evidence="6" id="KW-1185">Reference proteome</keyword>
<dbReference type="InterPro" id="IPR001451">
    <property type="entry name" value="Hexapep"/>
</dbReference>
<reference evidence="4" key="3">
    <citation type="submission" date="2022-12" db="EMBL/GenBank/DDBJ databases">
        <title>Genome analysis and biological profiling of marine Salinicoccus roseus MOSEL-ME25.</title>
        <authorList>
            <person name="Mirza F.T."/>
            <person name="Xie Y."/>
            <person name="Shinwari Z.K."/>
        </authorList>
    </citation>
    <scope>NUCLEOTIDE SEQUENCE</scope>
    <source>
        <strain evidence="4">MOSEL-ME25</strain>
    </source>
</reference>
<dbReference type="EMBL" id="JXII01000002">
    <property type="protein sequence ID" value="KIH71636.1"/>
    <property type="molecule type" value="Genomic_DNA"/>
</dbReference>
<dbReference type="InterPro" id="IPR050179">
    <property type="entry name" value="Trans_hexapeptide_repeat"/>
</dbReference>
<accession>A0A0C2HQ62</accession>
<dbReference type="EMBL" id="JABEVU030000001">
    <property type="protein sequence ID" value="MDB0579731.1"/>
    <property type="molecule type" value="Genomic_DNA"/>
</dbReference>